<dbReference type="InterPro" id="IPR036770">
    <property type="entry name" value="Ankyrin_rpt-contain_sf"/>
</dbReference>
<accession>A0A9W9IFX5</accession>
<dbReference type="AlphaFoldDB" id="A0A9W9IFX5"/>
<name>A0A9W9IFX5_9EURO</name>
<organism evidence="1 2">
    <name type="scientific">Penicillium capsulatum</name>
    <dbReference type="NCBI Taxonomy" id="69766"/>
    <lineage>
        <taxon>Eukaryota</taxon>
        <taxon>Fungi</taxon>
        <taxon>Dikarya</taxon>
        <taxon>Ascomycota</taxon>
        <taxon>Pezizomycotina</taxon>
        <taxon>Eurotiomycetes</taxon>
        <taxon>Eurotiomycetidae</taxon>
        <taxon>Eurotiales</taxon>
        <taxon>Aspergillaceae</taxon>
        <taxon>Penicillium</taxon>
    </lineage>
</organism>
<evidence type="ECO:0008006" key="3">
    <source>
        <dbReference type="Google" id="ProtNLM"/>
    </source>
</evidence>
<gene>
    <name evidence="1" type="ORF">N7492_005545</name>
</gene>
<keyword evidence="2" id="KW-1185">Reference proteome</keyword>
<proteinExistence type="predicted"/>
<evidence type="ECO:0000313" key="1">
    <source>
        <dbReference type="EMBL" id="KAJ5172952.1"/>
    </source>
</evidence>
<protein>
    <recommendedName>
        <fullName evidence="3">Ankyrin repeat protein</fullName>
    </recommendedName>
</protein>
<dbReference type="SUPFAM" id="SSF48403">
    <property type="entry name" value="Ankyrin repeat"/>
    <property type="match status" value="1"/>
</dbReference>
<dbReference type="Proteomes" id="UP001146351">
    <property type="component" value="Unassembled WGS sequence"/>
</dbReference>
<evidence type="ECO:0000313" key="2">
    <source>
        <dbReference type="Proteomes" id="UP001146351"/>
    </source>
</evidence>
<sequence>MPVSDLAAAVHTGIIPLVELPATDSLESLHEPAPAAEEEKYACPLRLAIDNNDTTMVQALFTGGTELHANCGCARVLPAVTARHCTLAKILLDHGAETEGGSSPPLLRACE</sequence>
<dbReference type="OrthoDB" id="3544495at2759"/>
<reference evidence="1" key="1">
    <citation type="submission" date="2022-11" db="EMBL/GenBank/DDBJ databases">
        <authorList>
            <person name="Petersen C."/>
        </authorList>
    </citation>
    <scope>NUCLEOTIDE SEQUENCE</scope>
    <source>
        <strain evidence="1">IBT 21917</strain>
    </source>
</reference>
<reference evidence="1" key="2">
    <citation type="journal article" date="2023" name="IMA Fungus">
        <title>Comparative genomic study of the Penicillium genus elucidates a diverse pangenome and 15 lateral gene transfer events.</title>
        <authorList>
            <person name="Petersen C."/>
            <person name="Sorensen T."/>
            <person name="Nielsen M.R."/>
            <person name="Sondergaard T.E."/>
            <person name="Sorensen J.L."/>
            <person name="Fitzpatrick D.A."/>
            <person name="Frisvad J.C."/>
            <person name="Nielsen K.L."/>
        </authorList>
    </citation>
    <scope>NUCLEOTIDE SEQUENCE</scope>
    <source>
        <strain evidence="1">IBT 21917</strain>
    </source>
</reference>
<dbReference type="EMBL" id="JAPQKO010000003">
    <property type="protein sequence ID" value="KAJ5172952.1"/>
    <property type="molecule type" value="Genomic_DNA"/>
</dbReference>
<comment type="caution">
    <text evidence="1">The sequence shown here is derived from an EMBL/GenBank/DDBJ whole genome shotgun (WGS) entry which is preliminary data.</text>
</comment>